<evidence type="ECO:0000313" key="3">
    <source>
        <dbReference type="Proteomes" id="UP001428817"/>
    </source>
</evidence>
<comment type="caution">
    <text evidence="2">The sequence shown here is derived from an EMBL/GenBank/DDBJ whole genome shotgun (WGS) entry which is preliminary data.</text>
</comment>
<organism evidence="2 3">
    <name type="scientific">Pseudonocardia eucalypti</name>
    <dbReference type="NCBI Taxonomy" id="648755"/>
    <lineage>
        <taxon>Bacteria</taxon>
        <taxon>Bacillati</taxon>
        <taxon>Actinomycetota</taxon>
        <taxon>Actinomycetes</taxon>
        <taxon>Pseudonocardiales</taxon>
        <taxon>Pseudonocardiaceae</taxon>
        <taxon>Pseudonocardia</taxon>
    </lineage>
</organism>
<dbReference type="Gene3D" id="3.40.960.10">
    <property type="entry name" value="VSR Endonuclease"/>
    <property type="match status" value="1"/>
</dbReference>
<evidence type="ECO:0000313" key="2">
    <source>
        <dbReference type="EMBL" id="GAA5160805.1"/>
    </source>
</evidence>
<sequence>MIGGPFRGSEARARGLVTADELRGPRFRRLFPDLYLPADREPDLVTRSRAAFLLVERMGGVLSGYSAAALLNADCAPLDPPAEVIVPRPARPHPGLRITRGNLPERDVTIRRDCRVTSPERTAWDLARRLPLIEAAVAMDALAHGRTFRPSDLLARKKAQPNARGSARLGIVIELSDPRAESPMETRPRLGLVRAGLPKPHVQYQVCDAHDHVIARVDLAYPAAKLALEYDGEVHDDPLVRERDRLRDHDLGDLGWRVVHLRGQDVLHTMAHTAARVRAWLARRSGPSEGSRQPARGC</sequence>
<reference evidence="3" key="1">
    <citation type="journal article" date="2019" name="Int. J. Syst. Evol. Microbiol.">
        <title>The Global Catalogue of Microorganisms (GCM) 10K type strain sequencing project: providing services to taxonomists for standard genome sequencing and annotation.</title>
        <authorList>
            <consortium name="The Broad Institute Genomics Platform"/>
            <consortium name="The Broad Institute Genome Sequencing Center for Infectious Disease"/>
            <person name="Wu L."/>
            <person name="Ma J."/>
        </authorList>
    </citation>
    <scope>NUCLEOTIDE SEQUENCE [LARGE SCALE GENOMIC DNA]</scope>
    <source>
        <strain evidence="3">JCM 18303</strain>
    </source>
</reference>
<proteinExistence type="predicted"/>
<keyword evidence="3" id="KW-1185">Reference proteome</keyword>
<dbReference type="EMBL" id="BAABJP010000021">
    <property type="protein sequence ID" value="GAA5160805.1"/>
    <property type="molecule type" value="Genomic_DNA"/>
</dbReference>
<dbReference type="Proteomes" id="UP001428817">
    <property type="component" value="Unassembled WGS sequence"/>
</dbReference>
<evidence type="ECO:0000259" key="1">
    <source>
        <dbReference type="Pfam" id="PF04480"/>
    </source>
</evidence>
<name>A0ABP9QEV1_9PSEU</name>
<feature type="domain" description="DUF559" evidence="1">
    <location>
        <begin position="217"/>
        <end position="277"/>
    </location>
</feature>
<dbReference type="InterPro" id="IPR007569">
    <property type="entry name" value="DUF559"/>
</dbReference>
<dbReference type="SUPFAM" id="SSF52980">
    <property type="entry name" value="Restriction endonuclease-like"/>
    <property type="match status" value="1"/>
</dbReference>
<dbReference type="Pfam" id="PF04480">
    <property type="entry name" value="DUF559"/>
    <property type="match status" value="1"/>
</dbReference>
<dbReference type="InterPro" id="IPR011335">
    <property type="entry name" value="Restrct_endonuc-II-like"/>
</dbReference>
<gene>
    <name evidence="2" type="ORF">GCM10023321_44090</name>
</gene>
<accession>A0ABP9QEV1</accession>
<protein>
    <recommendedName>
        <fullName evidence="1">DUF559 domain-containing protein</fullName>
    </recommendedName>
</protein>